<dbReference type="EMBL" id="PJZH01000047">
    <property type="protein sequence ID" value="PLR29466.1"/>
    <property type="molecule type" value="Genomic_DNA"/>
</dbReference>
<dbReference type="Proteomes" id="UP000234503">
    <property type="component" value="Unassembled WGS sequence"/>
</dbReference>
<accession>A0A2N5DT35</accession>
<dbReference type="InterPro" id="IPR010930">
    <property type="entry name" value="Flg_bb/hook_C_dom"/>
</dbReference>
<evidence type="ECO:0000259" key="7">
    <source>
        <dbReference type="Pfam" id="PF06429"/>
    </source>
</evidence>
<protein>
    <recommendedName>
        <fullName evidence="3 5">Flagellar hook protein FlgE</fullName>
    </recommendedName>
</protein>
<reference evidence="10 11" key="1">
    <citation type="submission" date="2017-12" db="EMBL/GenBank/DDBJ databases">
        <title>Characterization of six clinical isolates of Enterochimera gen. nov., a novel genus of the Yersiniaciae family and the three species Enterochimera arupensis sp. nov., Enterochimera coloradensis sp. nov, and Enterochimera californica sp. nov.</title>
        <authorList>
            <person name="Rossi A."/>
            <person name="Fisher M."/>
        </authorList>
    </citation>
    <scope>NUCLEOTIDE SEQUENCE [LARGE SCALE GENOMIC DNA]</scope>
    <source>
        <strain evidence="11">2016-Iso4</strain>
    </source>
</reference>
<dbReference type="InterPro" id="IPR020013">
    <property type="entry name" value="Flagellar_FlgE/F/G"/>
</dbReference>
<dbReference type="Gene3D" id="2.60.98.20">
    <property type="entry name" value="Flagellar hook protein FlgE"/>
    <property type="match status" value="1"/>
</dbReference>
<dbReference type="NCBIfam" id="NF004238">
    <property type="entry name" value="PRK05682.1-1"/>
    <property type="match status" value="1"/>
</dbReference>
<keyword evidence="10" id="KW-0282">Flagellum</keyword>
<dbReference type="Pfam" id="PF22692">
    <property type="entry name" value="LlgE_F_G_D1"/>
    <property type="match status" value="1"/>
</dbReference>
<evidence type="ECO:0000313" key="10">
    <source>
        <dbReference type="EMBL" id="PLR29466.1"/>
    </source>
</evidence>
<dbReference type="GO" id="GO:0009424">
    <property type="term" value="C:bacterial-type flagellum hook"/>
    <property type="evidence" value="ECO:0007669"/>
    <property type="project" value="TreeGrafter"/>
</dbReference>
<evidence type="ECO:0000256" key="1">
    <source>
        <dbReference type="ARBA" id="ARBA00004117"/>
    </source>
</evidence>
<dbReference type="SUPFAM" id="SSF117143">
    <property type="entry name" value="Flagellar hook protein flgE"/>
    <property type="match status" value="1"/>
</dbReference>
<dbReference type="InterPro" id="IPR011491">
    <property type="entry name" value="FlgE_D2"/>
</dbReference>
<dbReference type="InterPro" id="IPR037925">
    <property type="entry name" value="FlgE/F/G-like"/>
</dbReference>
<dbReference type="InterPro" id="IPR019776">
    <property type="entry name" value="Flagellar_basal_body_rod_CS"/>
</dbReference>
<dbReference type="InterPro" id="IPR053967">
    <property type="entry name" value="LlgE_F_G-like_D1"/>
</dbReference>
<dbReference type="Pfam" id="PF00460">
    <property type="entry name" value="Flg_bb_rod"/>
    <property type="match status" value="1"/>
</dbReference>
<evidence type="ECO:0000313" key="11">
    <source>
        <dbReference type="Proteomes" id="UP000234503"/>
    </source>
</evidence>
<evidence type="ECO:0000259" key="8">
    <source>
        <dbReference type="Pfam" id="PF07559"/>
    </source>
</evidence>
<dbReference type="GO" id="GO:0009425">
    <property type="term" value="C:bacterial-type flagellum basal body"/>
    <property type="evidence" value="ECO:0007669"/>
    <property type="project" value="UniProtKB-SubCell"/>
</dbReference>
<evidence type="ECO:0000256" key="2">
    <source>
        <dbReference type="ARBA" id="ARBA00009677"/>
    </source>
</evidence>
<dbReference type="NCBIfam" id="TIGR03506">
    <property type="entry name" value="FlgEFG_subfam"/>
    <property type="match status" value="1"/>
</dbReference>
<proteinExistence type="inferred from homology"/>
<dbReference type="PROSITE" id="PS00588">
    <property type="entry name" value="FLAGELLA_BB_ROD"/>
    <property type="match status" value="1"/>
</dbReference>
<keyword evidence="10" id="KW-0969">Cilium</keyword>
<comment type="function">
    <text evidence="5">A flexible structure which links the flagellar filament to the drive apparatus in the basal body.</text>
</comment>
<evidence type="ECO:0000259" key="6">
    <source>
        <dbReference type="Pfam" id="PF00460"/>
    </source>
</evidence>
<feature type="domain" description="Flagellar basal-body/hook protein C-terminal" evidence="7">
    <location>
        <begin position="367"/>
        <end position="411"/>
    </location>
</feature>
<evidence type="ECO:0000256" key="4">
    <source>
        <dbReference type="ARBA" id="ARBA00023143"/>
    </source>
</evidence>
<evidence type="ECO:0000256" key="3">
    <source>
        <dbReference type="ARBA" id="ARBA00019015"/>
    </source>
</evidence>
<dbReference type="InterPro" id="IPR001444">
    <property type="entry name" value="Flag_bb_rod_N"/>
</dbReference>
<dbReference type="GO" id="GO:0005829">
    <property type="term" value="C:cytosol"/>
    <property type="evidence" value="ECO:0007669"/>
    <property type="project" value="TreeGrafter"/>
</dbReference>
<comment type="caution">
    <text evidence="10">The sequence shown here is derived from an EMBL/GenBank/DDBJ whole genome shotgun (WGS) entry which is preliminary data.</text>
</comment>
<name>A0A2N5DT35_9GAMM</name>
<evidence type="ECO:0000256" key="5">
    <source>
        <dbReference type="RuleBase" id="RU362116"/>
    </source>
</evidence>
<dbReference type="RefSeq" id="WP_101826965.1">
    <property type="nucleotide sequence ID" value="NZ_PJZH01000047.1"/>
</dbReference>
<feature type="domain" description="Flagellar basal body rod protein N-terminal" evidence="6">
    <location>
        <begin position="6"/>
        <end position="33"/>
    </location>
</feature>
<evidence type="ECO:0000259" key="9">
    <source>
        <dbReference type="Pfam" id="PF22692"/>
    </source>
</evidence>
<dbReference type="PANTHER" id="PTHR30435:SF1">
    <property type="entry name" value="FLAGELLAR HOOK PROTEIN FLGE"/>
    <property type="match status" value="1"/>
</dbReference>
<dbReference type="Pfam" id="PF07559">
    <property type="entry name" value="FlgE_D2"/>
    <property type="match status" value="1"/>
</dbReference>
<dbReference type="OrthoDB" id="8578401at2"/>
<keyword evidence="4 5" id="KW-0975">Bacterial flagellum</keyword>
<dbReference type="Pfam" id="PF06429">
    <property type="entry name" value="Flg_bbr_C"/>
    <property type="match status" value="1"/>
</dbReference>
<dbReference type="PANTHER" id="PTHR30435">
    <property type="entry name" value="FLAGELLAR PROTEIN"/>
    <property type="match status" value="1"/>
</dbReference>
<gene>
    <name evidence="10" type="primary">flgE</name>
    <name evidence="10" type="ORF">CYR32_20640</name>
</gene>
<organism evidence="10 11">
    <name type="scientific">Chimaeribacter coloradensis</name>
    <dbReference type="NCBI Taxonomy" id="2060068"/>
    <lineage>
        <taxon>Bacteria</taxon>
        <taxon>Pseudomonadati</taxon>
        <taxon>Pseudomonadota</taxon>
        <taxon>Gammaproteobacteria</taxon>
        <taxon>Enterobacterales</taxon>
        <taxon>Yersiniaceae</taxon>
        <taxon>Chimaeribacter</taxon>
    </lineage>
</organism>
<comment type="similarity">
    <text evidence="2 5">Belongs to the flagella basal body rod proteins family.</text>
</comment>
<dbReference type="AlphaFoldDB" id="A0A2N5DT35"/>
<feature type="domain" description="Flagellar hook protein FlgE D2" evidence="8">
    <location>
        <begin position="157"/>
        <end position="293"/>
    </location>
</feature>
<keyword evidence="10" id="KW-0966">Cell projection</keyword>
<sequence length="412" mass="42316">MSFSQAVSGLNAASSNLDVIGNNIANSATSGFKSASISFADMFAGSKTGMGVKVASVTQDFTDGTTSTTNRGLDVAISGNGFFRLTDSSGGVFYSRNGQFTLDENRNLVNMQGLSLTGYPATGTPPAIAQGAQPVALSIPNTMLSAKATSTGSMVANLNSGHDVVATTPFNANDATSYSYVNTITTYDTLGNSHDMNVYFAKTANNTWDAYSVDGSVSGATANKLGTMNFSTSGALVSTVDANGNATTNASTFTLPMGALNGADAQTVQLSMVGSLQQNTGTDSIGTLSQDGYAAGDMTGYQINDDGTITGVYSNQQTQLLGQIVMSNFANTEGLESAGNNVWQATQSSGQAITGTAGGSGFGSLTSGALEASNVDLSKELVNMIVAQRNYQSNAQTIKTQDQILNTLVNLR</sequence>
<dbReference type="GO" id="GO:0071978">
    <property type="term" value="P:bacterial-type flagellum-dependent swarming motility"/>
    <property type="evidence" value="ECO:0007669"/>
    <property type="project" value="TreeGrafter"/>
</dbReference>
<comment type="subcellular location">
    <subcellularLocation>
        <location evidence="1 5">Bacterial flagellum basal body</location>
    </subcellularLocation>
</comment>
<dbReference type="InterPro" id="IPR037058">
    <property type="entry name" value="Falgellar_hook_FlgE_sf"/>
</dbReference>
<feature type="domain" description="Flagellar hook protein FlgE/F/G-like D1" evidence="9">
    <location>
        <begin position="76"/>
        <end position="153"/>
    </location>
</feature>
<keyword evidence="11" id="KW-1185">Reference proteome</keyword>